<organism evidence="9 10">
    <name type="scientific">Aerococcus urinae</name>
    <dbReference type="NCBI Taxonomy" id="1376"/>
    <lineage>
        <taxon>Bacteria</taxon>
        <taxon>Bacillati</taxon>
        <taxon>Bacillota</taxon>
        <taxon>Bacilli</taxon>
        <taxon>Lactobacillales</taxon>
        <taxon>Aerococcaceae</taxon>
        <taxon>Aerococcus</taxon>
    </lineage>
</organism>
<dbReference type="EMBL" id="QMHM01000024">
    <property type="protein sequence ID" value="RAV77453.1"/>
    <property type="molecule type" value="Genomic_DNA"/>
</dbReference>
<keyword evidence="2" id="KW-0548">Nucleotidyltransferase</keyword>
<evidence type="ECO:0000256" key="2">
    <source>
        <dbReference type="ARBA" id="ARBA00022695"/>
    </source>
</evidence>
<dbReference type="GO" id="GO:0003887">
    <property type="term" value="F:DNA-directed DNA polymerase activity"/>
    <property type="evidence" value="ECO:0007669"/>
    <property type="project" value="UniProtKB-KW"/>
</dbReference>
<dbReference type="InterPro" id="IPR013520">
    <property type="entry name" value="Ribonucl_H"/>
</dbReference>
<keyword evidence="3" id="KW-0235">DNA replication</keyword>
<dbReference type="CDD" id="cd06127">
    <property type="entry name" value="DEDDh"/>
    <property type="match status" value="1"/>
</dbReference>
<dbReference type="InterPro" id="IPR012337">
    <property type="entry name" value="RNaseH-like_sf"/>
</dbReference>
<sequence>MTYNIFSQVPSEYVAFDLETTGLGFSSKIIQISAVYFKDGTEIGAFDQLINPERPIPAKITQLTGISDADVLFAPTMDQVITNFIQFIQDLPIAGYNSKKFDIPMLRANTGIDLSPLPHIDVLEMARLSPIRTPNYKLTTVKAYYGIQNRAHDSLNDSRATALILEEFRKGNF</sequence>
<evidence type="ECO:0000313" key="10">
    <source>
        <dbReference type="Proteomes" id="UP000251923"/>
    </source>
</evidence>
<dbReference type="PANTHER" id="PTHR30231">
    <property type="entry name" value="DNA POLYMERASE III SUBUNIT EPSILON"/>
    <property type="match status" value="1"/>
</dbReference>
<dbReference type="AlphaFoldDB" id="A0A178HEH8"/>
<dbReference type="RefSeq" id="WP_064293051.1">
    <property type="nucleotide sequence ID" value="NZ_JASODP010000017.1"/>
</dbReference>
<gene>
    <name evidence="9" type="ORF">DBT54_08740</name>
</gene>
<evidence type="ECO:0000259" key="8">
    <source>
        <dbReference type="SMART" id="SM00479"/>
    </source>
</evidence>
<accession>A0A178HEH8</accession>
<dbReference type="SMART" id="SM00479">
    <property type="entry name" value="EXOIII"/>
    <property type="match status" value="1"/>
</dbReference>
<keyword evidence="6" id="KW-0239">DNA-directed DNA polymerase</keyword>
<evidence type="ECO:0000256" key="5">
    <source>
        <dbReference type="ARBA" id="ARBA00022839"/>
    </source>
</evidence>
<evidence type="ECO:0000313" key="9">
    <source>
        <dbReference type="EMBL" id="RAV77453.1"/>
    </source>
</evidence>
<keyword evidence="5 9" id="KW-0378">Hydrolase</keyword>
<dbReference type="GO" id="GO:0003676">
    <property type="term" value="F:nucleic acid binding"/>
    <property type="evidence" value="ECO:0007669"/>
    <property type="project" value="InterPro"/>
</dbReference>
<dbReference type="PANTHER" id="PTHR30231:SF41">
    <property type="entry name" value="DNA POLYMERASE III SUBUNIT EPSILON"/>
    <property type="match status" value="1"/>
</dbReference>
<dbReference type="GO" id="GO:0008408">
    <property type="term" value="F:3'-5' exonuclease activity"/>
    <property type="evidence" value="ECO:0007669"/>
    <property type="project" value="TreeGrafter"/>
</dbReference>
<keyword evidence="5 9" id="KW-0269">Exonuclease</keyword>
<comment type="caution">
    <text evidence="9">The sequence shown here is derived from an EMBL/GenBank/DDBJ whole genome shotgun (WGS) entry which is preliminary data.</text>
</comment>
<keyword evidence="1" id="KW-0808">Transferase</keyword>
<dbReference type="Pfam" id="PF00929">
    <property type="entry name" value="RNase_T"/>
    <property type="match status" value="1"/>
</dbReference>
<protein>
    <recommendedName>
        <fullName evidence="7">DNA polymerase III polC-type</fullName>
    </recommendedName>
</protein>
<dbReference type="Proteomes" id="UP000251923">
    <property type="component" value="Unassembled WGS sequence"/>
</dbReference>
<reference evidence="9 10" key="1">
    <citation type="submission" date="2018-04" db="EMBL/GenBank/DDBJ databases">
        <title>Aerococcus urinae genomes.</title>
        <authorList>
            <person name="Hilt E."/>
            <person name="Gilbert N.M."/>
            <person name="Thomas-White K."/>
            <person name="Putonti C."/>
            <person name="Lewis A.L."/>
            <person name="Visck K.L."/>
            <person name="Wolfe A.J."/>
        </authorList>
    </citation>
    <scope>NUCLEOTIDE SEQUENCE [LARGE SCALE GENOMIC DNA]</scope>
    <source>
        <strain evidence="9 10">UMB7480</strain>
    </source>
</reference>
<name>A0A178HEH8_9LACT</name>
<dbReference type="GeneID" id="86971626"/>
<dbReference type="GO" id="GO:0005829">
    <property type="term" value="C:cytosol"/>
    <property type="evidence" value="ECO:0007669"/>
    <property type="project" value="TreeGrafter"/>
</dbReference>
<evidence type="ECO:0000256" key="7">
    <source>
        <dbReference type="ARBA" id="ARBA00070925"/>
    </source>
</evidence>
<proteinExistence type="predicted"/>
<evidence type="ECO:0000256" key="3">
    <source>
        <dbReference type="ARBA" id="ARBA00022705"/>
    </source>
</evidence>
<feature type="domain" description="Exonuclease" evidence="8">
    <location>
        <begin position="12"/>
        <end position="173"/>
    </location>
</feature>
<dbReference type="SUPFAM" id="SSF53098">
    <property type="entry name" value="Ribonuclease H-like"/>
    <property type="match status" value="1"/>
</dbReference>
<dbReference type="InterPro" id="IPR036397">
    <property type="entry name" value="RNaseH_sf"/>
</dbReference>
<dbReference type="FunFam" id="3.30.420.10:FF:000045">
    <property type="entry name" value="3'-5' exonuclease DinG"/>
    <property type="match status" value="1"/>
</dbReference>
<evidence type="ECO:0000256" key="1">
    <source>
        <dbReference type="ARBA" id="ARBA00022679"/>
    </source>
</evidence>
<dbReference type="GO" id="GO:0045004">
    <property type="term" value="P:DNA replication proofreading"/>
    <property type="evidence" value="ECO:0007669"/>
    <property type="project" value="TreeGrafter"/>
</dbReference>
<dbReference type="Gene3D" id="3.30.420.10">
    <property type="entry name" value="Ribonuclease H-like superfamily/Ribonuclease H"/>
    <property type="match status" value="1"/>
</dbReference>
<keyword evidence="4" id="KW-0540">Nuclease</keyword>
<evidence type="ECO:0000256" key="6">
    <source>
        <dbReference type="ARBA" id="ARBA00022932"/>
    </source>
</evidence>
<evidence type="ECO:0000256" key="4">
    <source>
        <dbReference type="ARBA" id="ARBA00022722"/>
    </source>
</evidence>